<gene>
    <name evidence="2" type="ORF">PAPOLLO_LOCUS12956</name>
</gene>
<dbReference type="AlphaFoldDB" id="A0A8S3X3A9"/>
<evidence type="ECO:0000313" key="3">
    <source>
        <dbReference type="Proteomes" id="UP000691718"/>
    </source>
</evidence>
<feature type="transmembrane region" description="Helical" evidence="1">
    <location>
        <begin position="68"/>
        <end position="89"/>
    </location>
</feature>
<protein>
    <submittedName>
        <fullName evidence="2">(apollo) hypothetical protein</fullName>
    </submittedName>
</protein>
<dbReference type="EMBL" id="CAJQZP010000927">
    <property type="protein sequence ID" value="CAG4996247.1"/>
    <property type="molecule type" value="Genomic_DNA"/>
</dbReference>
<name>A0A8S3X3A9_PARAO</name>
<keyword evidence="1" id="KW-0812">Transmembrane</keyword>
<organism evidence="2 3">
    <name type="scientific">Parnassius apollo</name>
    <name type="common">Apollo butterfly</name>
    <name type="synonym">Papilio apollo</name>
    <dbReference type="NCBI Taxonomy" id="110799"/>
    <lineage>
        <taxon>Eukaryota</taxon>
        <taxon>Metazoa</taxon>
        <taxon>Ecdysozoa</taxon>
        <taxon>Arthropoda</taxon>
        <taxon>Hexapoda</taxon>
        <taxon>Insecta</taxon>
        <taxon>Pterygota</taxon>
        <taxon>Neoptera</taxon>
        <taxon>Endopterygota</taxon>
        <taxon>Lepidoptera</taxon>
        <taxon>Glossata</taxon>
        <taxon>Ditrysia</taxon>
        <taxon>Papilionoidea</taxon>
        <taxon>Papilionidae</taxon>
        <taxon>Parnassiinae</taxon>
        <taxon>Parnassini</taxon>
        <taxon>Parnassius</taxon>
        <taxon>Parnassius</taxon>
    </lineage>
</organism>
<keyword evidence="3" id="KW-1185">Reference proteome</keyword>
<keyword evidence="1" id="KW-0472">Membrane</keyword>
<sequence length="96" mass="10925">MLHVVAGHCAGVWGIERWRHHATLADTFLPTTTDDDRNVRYTKWKMAVQRSLGWATTKKSIAMTEERYKLLASIPATLYIIGSFTMLVVSKMLKNS</sequence>
<dbReference type="OrthoDB" id="5422795at2759"/>
<evidence type="ECO:0000313" key="2">
    <source>
        <dbReference type="EMBL" id="CAG4996247.1"/>
    </source>
</evidence>
<evidence type="ECO:0000256" key="1">
    <source>
        <dbReference type="SAM" id="Phobius"/>
    </source>
</evidence>
<dbReference type="Proteomes" id="UP000691718">
    <property type="component" value="Unassembled WGS sequence"/>
</dbReference>
<comment type="caution">
    <text evidence="2">The sequence shown here is derived from an EMBL/GenBank/DDBJ whole genome shotgun (WGS) entry which is preliminary data.</text>
</comment>
<reference evidence="2" key="1">
    <citation type="submission" date="2021-04" db="EMBL/GenBank/DDBJ databases">
        <authorList>
            <person name="Tunstrom K."/>
        </authorList>
    </citation>
    <scope>NUCLEOTIDE SEQUENCE</scope>
</reference>
<proteinExistence type="predicted"/>
<keyword evidence="1" id="KW-1133">Transmembrane helix</keyword>
<accession>A0A8S3X3A9</accession>